<dbReference type="FunFam" id="1.10.510.10:FF:000571">
    <property type="entry name" value="Maternal embryonic leucine zipper kinase"/>
    <property type="match status" value="1"/>
</dbReference>
<comment type="caution">
    <text evidence="6">The sequence shown here is derived from an EMBL/GenBank/DDBJ whole genome shotgun (WGS) entry which is preliminary data.</text>
</comment>
<reference evidence="6 7" key="1">
    <citation type="submission" date="2019-06" db="EMBL/GenBank/DDBJ databases">
        <title>Genomics analysis of Aphanomyces spp. identifies a new class of oomycete effector associated with host adaptation.</title>
        <authorList>
            <person name="Gaulin E."/>
        </authorList>
    </citation>
    <scope>NUCLEOTIDE SEQUENCE [LARGE SCALE GENOMIC DNA]</scope>
    <source>
        <strain evidence="6 7">E</strain>
    </source>
</reference>
<dbReference type="InterPro" id="IPR011009">
    <property type="entry name" value="Kinase-like_dom_sf"/>
</dbReference>
<proteinExistence type="predicted"/>
<sequence length="684" mass="76942">MGCEWSYLCPPSATEGPAKQALLKPKAIAITFGSQYHLGEKLGEGAFSVVRKCVHIGSGTAYAAKCLDLRNISPQDLRNIEREVKILQQLHHPNVISCKDYFLESTTGYIVTDLMEGGDLFDRIVEKSVYTEREAKDVVHAVVDAVAYCHAKRIVHRDLKVRYALQPENILLSSHDDCTAVIKVADFGLAKDESYLTTMCGSPAYVAPEVLSGDRGLYNKAVDVWSVGVITFALLSGYLPFFDDNPSQMFKKIKHGAFSFESPYWDDISPCAKAFVKAALVVDPSMRASAEDLLRHSWMQTANDATVPLSSALSGLRTLSKRTSLKTAAKAVLQLRRTLYSFDQKRPIVLNLKGFYGTKYVIKEGIVNRHNNVIANMTSVLRETASQLAKAKKPLSDLNQIRQAIKTLQKDAAEQLTLEMESQSTFAYFSTQLGALKQAFETLSDVLMAEVDSVRKDSNRRLHALEVEMERQREQSTAASRELDSVKRTWDVWNLKERDWAKDNEILKASHSHNVEWMQALQRDVMETKDRVHELRHDHTSRSKAMADEAAALRGQWQKQVESITDQLHGFEVSTALHQRDLKAFAQQRLDDLHMMEQALSTVQTHQLRLTTALEEGFHHAQAEVSSVGRRIDQVDGKCTAVHTHVDALRTKLFALEREHSQRMESVSSMFTVFADAMNVKLVE</sequence>
<organism evidence="6 7">
    <name type="scientific">Aphanomyces astaci</name>
    <name type="common">Crayfish plague agent</name>
    <dbReference type="NCBI Taxonomy" id="112090"/>
    <lineage>
        <taxon>Eukaryota</taxon>
        <taxon>Sar</taxon>
        <taxon>Stramenopiles</taxon>
        <taxon>Oomycota</taxon>
        <taxon>Saprolegniomycetes</taxon>
        <taxon>Saprolegniales</taxon>
        <taxon>Verrucalvaceae</taxon>
        <taxon>Aphanomyces</taxon>
    </lineage>
</organism>
<protein>
    <recommendedName>
        <fullName evidence="5">Protein kinase domain-containing protein</fullName>
    </recommendedName>
</protein>
<dbReference type="GO" id="GO:0005524">
    <property type="term" value="F:ATP binding"/>
    <property type="evidence" value="ECO:0007669"/>
    <property type="project" value="UniProtKB-UniRule"/>
</dbReference>
<evidence type="ECO:0000256" key="4">
    <source>
        <dbReference type="SAM" id="Coils"/>
    </source>
</evidence>
<dbReference type="GO" id="GO:0004672">
    <property type="term" value="F:protein kinase activity"/>
    <property type="evidence" value="ECO:0007669"/>
    <property type="project" value="InterPro"/>
</dbReference>
<evidence type="ECO:0000313" key="6">
    <source>
        <dbReference type="EMBL" id="KAF0706899.1"/>
    </source>
</evidence>
<dbReference type="VEuPathDB" id="FungiDB:H257_18239"/>
<evidence type="ECO:0000256" key="1">
    <source>
        <dbReference type="ARBA" id="ARBA00022741"/>
    </source>
</evidence>
<evidence type="ECO:0000256" key="2">
    <source>
        <dbReference type="ARBA" id="ARBA00022840"/>
    </source>
</evidence>
<evidence type="ECO:0000256" key="3">
    <source>
        <dbReference type="PROSITE-ProRule" id="PRU10141"/>
    </source>
</evidence>
<evidence type="ECO:0000259" key="5">
    <source>
        <dbReference type="PROSITE" id="PS50011"/>
    </source>
</evidence>
<dbReference type="InterPro" id="IPR000719">
    <property type="entry name" value="Prot_kinase_dom"/>
</dbReference>
<feature type="binding site" evidence="3">
    <location>
        <position position="65"/>
    </location>
    <ligand>
        <name>ATP</name>
        <dbReference type="ChEBI" id="CHEBI:30616"/>
    </ligand>
</feature>
<dbReference type="InterPro" id="IPR017441">
    <property type="entry name" value="Protein_kinase_ATP_BS"/>
</dbReference>
<keyword evidence="2 3" id="KW-0067">ATP-binding</keyword>
<dbReference type="EMBL" id="VJMI01019604">
    <property type="protein sequence ID" value="KAF0706899.1"/>
    <property type="molecule type" value="Genomic_DNA"/>
</dbReference>
<keyword evidence="4" id="KW-0175">Coiled coil</keyword>
<dbReference type="PROSITE" id="PS50011">
    <property type="entry name" value="PROTEIN_KINASE_DOM"/>
    <property type="match status" value="1"/>
</dbReference>
<dbReference type="Gene3D" id="1.20.5.340">
    <property type="match status" value="1"/>
</dbReference>
<feature type="coiled-coil region" evidence="4">
    <location>
        <begin position="455"/>
        <end position="489"/>
    </location>
</feature>
<dbReference type="VEuPathDB" id="FungiDB:H257_18240"/>
<dbReference type="Pfam" id="PF00069">
    <property type="entry name" value="Pkinase"/>
    <property type="match status" value="1"/>
</dbReference>
<feature type="domain" description="Protein kinase" evidence="5">
    <location>
        <begin position="36"/>
        <end position="299"/>
    </location>
</feature>
<dbReference type="Proteomes" id="UP000469452">
    <property type="component" value="Unassembled WGS sequence"/>
</dbReference>
<dbReference type="PANTHER" id="PTHR24347">
    <property type="entry name" value="SERINE/THREONINE-PROTEIN KINASE"/>
    <property type="match status" value="1"/>
</dbReference>
<accession>A0A6A4Z2B4</accession>
<dbReference type="Gene3D" id="1.10.510.10">
    <property type="entry name" value="Transferase(Phosphotransferase) domain 1"/>
    <property type="match status" value="1"/>
</dbReference>
<dbReference type="SUPFAM" id="SSF56112">
    <property type="entry name" value="Protein kinase-like (PK-like)"/>
    <property type="match status" value="1"/>
</dbReference>
<dbReference type="PROSITE" id="PS00107">
    <property type="entry name" value="PROTEIN_KINASE_ATP"/>
    <property type="match status" value="1"/>
</dbReference>
<gene>
    <name evidence="6" type="ORF">AaE_013891</name>
</gene>
<evidence type="ECO:0000313" key="7">
    <source>
        <dbReference type="Proteomes" id="UP000469452"/>
    </source>
</evidence>
<dbReference type="AlphaFoldDB" id="A0A6A4Z2B4"/>
<dbReference type="CDD" id="cd05117">
    <property type="entry name" value="STKc_CAMK"/>
    <property type="match status" value="1"/>
</dbReference>
<name>A0A6A4Z2B4_APHAT</name>
<keyword evidence="1 3" id="KW-0547">Nucleotide-binding</keyword>